<accession>A0AAW0FEN7</accession>
<evidence type="ECO:0000313" key="2">
    <source>
        <dbReference type="Proteomes" id="UP001385951"/>
    </source>
</evidence>
<protein>
    <submittedName>
        <fullName evidence="1">Uncharacterized protein</fullName>
    </submittedName>
</protein>
<name>A0AAW0FEN7_9APHY</name>
<sequence length="112" mass="12848">MMVTRIDFETYNGTQAQMTARTPVPSEEEETIAKPFFVCDVVGADPDSYQLGFVTIIDPNKVFETFMTKEEEMMLSEEDGQDDDLTPDRVIEADIDIEALRRFPKGREYIIL</sequence>
<proteinExistence type="predicted"/>
<evidence type="ECO:0000313" key="1">
    <source>
        <dbReference type="EMBL" id="KAK7676584.1"/>
    </source>
</evidence>
<gene>
    <name evidence="1" type="ORF">QCA50_020460</name>
</gene>
<comment type="caution">
    <text evidence="1">The sequence shown here is derived from an EMBL/GenBank/DDBJ whole genome shotgun (WGS) entry which is preliminary data.</text>
</comment>
<dbReference type="EMBL" id="JASBNA010000111">
    <property type="protein sequence ID" value="KAK7676584.1"/>
    <property type="molecule type" value="Genomic_DNA"/>
</dbReference>
<reference evidence="1 2" key="1">
    <citation type="submission" date="2022-09" db="EMBL/GenBank/DDBJ databases">
        <authorList>
            <person name="Palmer J.M."/>
        </authorList>
    </citation>
    <scope>NUCLEOTIDE SEQUENCE [LARGE SCALE GENOMIC DNA]</scope>
    <source>
        <strain evidence="1 2">DSM 7382</strain>
    </source>
</reference>
<dbReference type="Proteomes" id="UP001385951">
    <property type="component" value="Unassembled WGS sequence"/>
</dbReference>
<keyword evidence="2" id="KW-1185">Reference proteome</keyword>
<organism evidence="1 2">
    <name type="scientific">Cerrena zonata</name>
    <dbReference type="NCBI Taxonomy" id="2478898"/>
    <lineage>
        <taxon>Eukaryota</taxon>
        <taxon>Fungi</taxon>
        <taxon>Dikarya</taxon>
        <taxon>Basidiomycota</taxon>
        <taxon>Agaricomycotina</taxon>
        <taxon>Agaricomycetes</taxon>
        <taxon>Polyporales</taxon>
        <taxon>Cerrenaceae</taxon>
        <taxon>Cerrena</taxon>
    </lineage>
</organism>
<dbReference type="AlphaFoldDB" id="A0AAW0FEN7"/>